<proteinExistence type="predicted"/>
<protein>
    <submittedName>
        <fullName evidence="2">Uncharacterized protein</fullName>
    </submittedName>
</protein>
<evidence type="ECO:0000313" key="1">
    <source>
        <dbReference type="Proteomes" id="UP000887579"/>
    </source>
</evidence>
<sequence>MLGEGVVEAINDYTISERSLCAFLKLDMLVRYEMLVSDEKVLKYGGVSDDDGFIPKFNGIVKNTEAAYMLIFTKTPGNAKYEVYI</sequence>
<dbReference type="Proteomes" id="UP000887579">
    <property type="component" value="Unplaced"/>
</dbReference>
<organism evidence="1 2">
    <name type="scientific">Panagrolaimus sp. ES5</name>
    <dbReference type="NCBI Taxonomy" id="591445"/>
    <lineage>
        <taxon>Eukaryota</taxon>
        <taxon>Metazoa</taxon>
        <taxon>Ecdysozoa</taxon>
        <taxon>Nematoda</taxon>
        <taxon>Chromadorea</taxon>
        <taxon>Rhabditida</taxon>
        <taxon>Tylenchina</taxon>
        <taxon>Panagrolaimomorpha</taxon>
        <taxon>Panagrolaimoidea</taxon>
        <taxon>Panagrolaimidae</taxon>
        <taxon>Panagrolaimus</taxon>
    </lineage>
</organism>
<name>A0AC34GFB3_9BILA</name>
<reference evidence="2" key="1">
    <citation type="submission" date="2022-11" db="UniProtKB">
        <authorList>
            <consortium name="WormBaseParasite"/>
        </authorList>
    </citation>
    <scope>IDENTIFICATION</scope>
</reference>
<accession>A0AC34GFB3</accession>
<dbReference type="WBParaSite" id="ES5_v2.g28311.t1">
    <property type="protein sequence ID" value="ES5_v2.g28311.t1"/>
    <property type="gene ID" value="ES5_v2.g28311"/>
</dbReference>
<evidence type="ECO:0000313" key="2">
    <source>
        <dbReference type="WBParaSite" id="ES5_v2.g28311.t1"/>
    </source>
</evidence>